<comment type="caution">
    <text evidence="2">The sequence shown here is derived from an EMBL/GenBank/DDBJ whole genome shotgun (WGS) entry which is preliminary data.</text>
</comment>
<dbReference type="EMBL" id="JYDR01000022">
    <property type="protein sequence ID" value="KRY74877.1"/>
    <property type="molecule type" value="Genomic_DNA"/>
</dbReference>
<evidence type="ECO:0000313" key="3">
    <source>
        <dbReference type="Proteomes" id="UP000054632"/>
    </source>
</evidence>
<evidence type="ECO:0000256" key="1">
    <source>
        <dbReference type="SAM" id="MobiDB-lite"/>
    </source>
</evidence>
<proteinExistence type="predicted"/>
<protein>
    <submittedName>
        <fullName evidence="2">Uncharacterized protein</fullName>
    </submittedName>
</protein>
<feature type="region of interest" description="Disordered" evidence="1">
    <location>
        <begin position="48"/>
        <end position="69"/>
    </location>
</feature>
<feature type="region of interest" description="Disordered" evidence="1">
    <location>
        <begin position="1"/>
        <end position="32"/>
    </location>
</feature>
<sequence>MHLRSGSDATAAGKLEWTGTRRGSEELSRPRNPGCEFFRLVCEGGQLANSEDDHDGRFLSRGLAGVSPK</sequence>
<dbReference type="Proteomes" id="UP000054632">
    <property type="component" value="Unassembled WGS sequence"/>
</dbReference>
<accession>A0A0V1EM54</accession>
<evidence type="ECO:0000313" key="2">
    <source>
        <dbReference type="EMBL" id="KRY74877.1"/>
    </source>
</evidence>
<reference evidence="2 3" key="1">
    <citation type="submission" date="2015-01" db="EMBL/GenBank/DDBJ databases">
        <title>Evolution of Trichinella species and genotypes.</title>
        <authorList>
            <person name="Korhonen P.K."/>
            <person name="Edoardo P."/>
            <person name="Giuseppe L.R."/>
            <person name="Gasser R.B."/>
        </authorList>
    </citation>
    <scope>NUCLEOTIDE SEQUENCE [LARGE SCALE GENOMIC DNA]</scope>
    <source>
        <strain evidence="2">ISS13</strain>
    </source>
</reference>
<organism evidence="2 3">
    <name type="scientific">Trichinella pseudospiralis</name>
    <name type="common">Parasitic roundworm</name>
    <dbReference type="NCBI Taxonomy" id="6337"/>
    <lineage>
        <taxon>Eukaryota</taxon>
        <taxon>Metazoa</taxon>
        <taxon>Ecdysozoa</taxon>
        <taxon>Nematoda</taxon>
        <taxon>Enoplea</taxon>
        <taxon>Dorylaimia</taxon>
        <taxon>Trichinellida</taxon>
        <taxon>Trichinellidae</taxon>
        <taxon>Trichinella</taxon>
    </lineage>
</organism>
<gene>
    <name evidence="2" type="ORF">T4A_10786</name>
</gene>
<dbReference type="AlphaFoldDB" id="A0A0V1EM54"/>
<name>A0A0V1EM54_TRIPS</name>